<dbReference type="RefSeq" id="WP_057180604.1">
    <property type="nucleotide sequence ID" value="NZ_BDQM01000031.1"/>
</dbReference>
<evidence type="ECO:0000256" key="7">
    <source>
        <dbReference type="ARBA" id="ARBA00022989"/>
    </source>
</evidence>
<sequence>MNISVVELIKLGQKYLALWPDKPELMQYFEDYRAVQSARFICRYFPALAMFTVIMQLYLASGYPLGQGSINNAINALPQALVYGLFLISMPVQALVLSGVKADKLLPPSLASWYHSGLEKVKQQGKEKTAEQVGYSNDRNNEQSNGRSYSHSNKNAIASLATYKPRYIDLAQLLQLTFATTK</sequence>
<reference evidence="11 12" key="1">
    <citation type="submission" date="2017-06" db="EMBL/GenBank/DDBJ databases">
        <title>Whole Genome Sequences of Colwellia marinimaniae MTCD1.</title>
        <authorList>
            <person name="Kusumoto H."/>
            <person name="Inoue M."/>
            <person name="Tanikawa K."/>
            <person name="Maeji H."/>
            <person name="Cameron J.H."/>
            <person name="Bartlett D.H."/>
        </authorList>
    </citation>
    <scope>NUCLEOTIDE SEQUENCE [LARGE SCALE GENOMIC DNA]</scope>
    <source>
        <strain evidence="11 12">MTCD1</strain>
    </source>
</reference>
<evidence type="ECO:0000256" key="6">
    <source>
        <dbReference type="ARBA" id="ARBA00022692"/>
    </source>
</evidence>
<evidence type="ECO:0000256" key="9">
    <source>
        <dbReference type="SAM" id="MobiDB-lite"/>
    </source>
</evidence>
<accession>A0ABQ0MYA2</accession>
<dbReference type="EMBL" id="BDQM01000031">
    <property type="protein sequence ID" value="GAW97362.1"/>
    <property type="molecule type" value="Genomic_DNA"/>
</dbReference>
<feature type="transmembrane region" description="Helical" evidence="10">
    <location>
        <begin position="41"/>
        <end position="60"/>
    </location>
</feature>
<evidence type="ECO:0000256" key="5">
    <source>
        <dbReference type="ARBA" id="ARBA00022519"/>
    </source>
</evidence>
<evidence type="ECO:0000256" key="3">
    <source>
        <dbReference type="ARBA" id="ARBA00018831"/>
    </source>
</evidence>
<evidence type="ECO:0000256" key="8">
    <source>
        <dbReference type="ARBA" id="ARBA00023136"/>
    </source>
</evidence>
<evidence type="ECO:0000256" key="1">
    <source>
        <dbReference type="ARBA" id="ARBA00004429"/>
    </source>
</evidence>
<organism evidence="11 12">
    <name type="scientific">Colwellia marinimaniae</name>
    <dbReference type="NCBI Taxonomy" id="1513592"/>
    <lineage>
        <taxon>Bacteria</taxon>
        <taxon>Pseudomonadati</taxon>
        <taxon>Pseudomonadota</taxon>
        <taxon>Gammaproteobacteria</taxon>
        <taxon>Alteromonadales</taxon>
        <taxon>Colwelliaceae</taxon>
        <taxon>Colwellia</taxon>
    </lineage>
</organism>
<name>A0ABQ0MYA2_9GAMM</name>
<comment type="similarity">
    <text evidence="2">Belongs to the UPF0208 family.</text>
</comment>
<feature type="transmembrane region" description="Helical" evidence="10">
    <location>
        <begin position="80"/>
        <end position="100"/>
    </location>
</feature>
<keyword evidence="5" id="KW-0997">Cell inner membrane</keyword>
<keyword evidence="4" id="KW-1003">Cell membrane</keyword>
<dbReference type="Proteomes" id="UP000197068">
    <property type="component" value="Unassembled WGS sequence"/>
</dbReference>
<evidence type="ECO:0000256" key="10">
    <source>
        <dbReference type="SAM" id="Phobius"/>
    </source>
</evidence>
<keyword evidence="7 10" id="KW-1133">Transmembrane helix</keyword>
<keyword evidence="8 10" id="KW-0472">Membrane</keyword>
<dbReference type="Pfam" id="PF04217">
    <property type="entry name" value="DUF412"/>
    <property type="match status" value="1"/>
</dbReference>
<keyword evidence="12" id="KW-1185">Reference proteome</keyword>
<protein>
    <recommendedName>
        <fullName evidence="3">UPF0208 membrane protein YfbV</fullName>
    </recommendedName>
</protein>
<proteinExistence type="inferred from homology"/>
<comment type="subcellular location">
    <subcellularLocation>
        <location evidence="1">Cell inner membrane</location>
        <topology evidence="1">Multi-pass membrane protein</topology>
    </subcellularLocation>
</comment>
<evidence type="ECO:0000313" key="12">
    <source>
        <dbReference type="Proteomes" id="UP000197068"/>
    </source>
</evidence>
<feature type="region of interest" description="Disordered" evidence="9">
    <location>
        <begin position="125"/>
        <end position="151"/>
    </location>
</feature>
<feature type="compositionally biased region" description="Polar residues" evidence="9">
    <location>
        <begin position="134"/>
        <end position="151"/>
    </location>
</feature>
<evidence type="ECO:0000256" key="2">
    <source>
        <dbReference type="ARBA" id="ARBA00009474"/>
    </source>
</evidence>
<keyword evidence="6 10" id="KW-0812">Transmembrane</keyword>
<evidence type="ECO:0000313" key="11">
    <source>
        <dbReference type="EMBL" id="GAW97362.1"/>
    </source>
</evidence>
<evidence type="ECO:0000256" key="4">
    <source>
        <dbReference type="ARBA" id="ARBA00022475"/>
    </source>
</evidence>
<comment type="caution">
    <text evidence="11">The sequence shown here is derived from an EMBL/GenBank/DDBJ whole genome shotgun (WGS) entry which is preliminary data.</text>
</comment>
<gene>
    <name evidence="11" type="ORF">MTCD1_02989</name>
</gene>
<dbReference type="InterPro" id="IPR007334">
    <property type="entry name" value="UPF0208"/>
</dbReference>